<gene>
    <name evidence="3" type="ORF">I4I81_06255</name>
</gene>
<protein>
    <submittedName>
        <fullName evidence="3">AMP-binding protein</fullName>
    </submittedName>
</protein>
<evidence type="ECO:0000259" key="2">
    <source>
        <dbReference type="Pfam" id="PF00501"/>
    </source>
</evidence>
<accession>A0ABS6UNM0</accession>
<comment type="similarity">
    <text evidence="1">Belongs to the ATP-dependent AMP-binding enzyme family.</text>
</comment>
<organism evidence="3 4">
    <name type="scientific">Pseudonocardia abyssalis</name>
    <dbReference type="NCBI Taxonomy" id="2792008"/>
    <lineage>
        <taxon>Bacteria</taxon>
        <taxon>Bacillati</taxon>
        <taxon>Actinomycetota</taxon>
        <taxon>Actinomycetes</taxon>
        <taxon>Pseudonocardiales</taxon>
        <taxon>Pseudonocardiaceae</taxon>
        <taxon>Pseudonocardia</taxon>
    </lineage>
</organism>
<dbReference type="Pfam" id="PF00501">
    <property type="entry name" value="AMP-binding"/>
    <property type="match status" value="1"/>
</dbReference>
<proteinExistence type="inferred from homology"/>
<keyword evidence="4" id="KW-1185">Reference proteome</keyword>
<comment type="caution">
    <text evidence="3">The sequence shown here is derived from an EMBL/GenBank/DDBJ whole genome shotgun (WGS) entry which is preliminary data.</text>
</comment>
<evidence type="ECO:0000313" key="3">
    <source>
        <dbReference type="EMBL" id="MBW0133853.1"/>
    </source>
</evidence>
<dbReference type="PANTHER" id="PTHR22754:SF32">
    <property type="entry name" value="DISCO-INTERACTING PROTEIN 2"/>
    <property type="match status" value="1"/>
</dbReference>
<feature type="domain" description="AMP-dependent synthetase/ligase" evidence="2">
    <location>
        <begin position="23"/>
        <end position="411"/>
    </location>
</feature>
<name>A0ABS6UNM0_9PSEU</name>
<dbReference type="InterPro" id="IPR000873">
    <property type="entry name" value="AMP-dep_synth/lig_dom"/>
</dbReference>
<reference evidence="3 4" key="1">
    <citation type="submission" date="2020-11" db="EMBL/GenBank/DDBJ databases">
        <title>Pseudonocardia abyssalis sp. nov. and Pseudonocardia oceani sp. nov., description and phylogenomic analysis of two novel actinomycetes isolated from the deep Southern Ocean.</title>
        <authorList>
            <person name="Parra J."/>
        </authorList>
    </citation>
    <scope>NUCLEOTIDE SEQUENCE [LARGE SCALE GENOMIC DNA]</scope>
    <source>
        <strain evidence="3 4">KRD-168</strain>
    </source>
</reference>
<dbReference type="EMBL" id="JADQDK010000001">
    <property type="protein sequence ID" value="MBW0133853.1"/>
    <property type="molecule type" value="Genomic_DNA"/>
</dbReference>
<evidence type="ECO:0000256" key="1">
    <source>
        <dbReference type="ARBA" id="ARBA00006432"/>
    </source>
</evidence>
<evidence type="ECO:0000313" key="4">
    <source>
        <dbReference type="Proteomes" id="UP000694287"/>
    </source>
</evidence>
<dbReference type="Proteomes" id="UP000694287">
    <property type="component" value="Unassembled WGS sequence"/>
</dbReference>
<dbReference type="PANTHER" id="PTHR22754">
    <property type="entry name" value="DISCO-INTERACTING PROTEIN 2 DIP2 -RELATED"/>
    <property type="match status" value="1"/>
</dbReference>
<sequence>MRTPCDPARTRPLTLHDALDVVAAQFPEQCIHFPDENAVLRYRELADASRTVAAALVRRGVRPGDRVGVLAPNTPEFLTTLFGAVRAGAAAAPLALPAGTDLGDYLRRTQRVAGTAGMSHLVVSHRIASRLVPALAALAGPDVLDSAELDTGAGGEHMPEVAVAAPAIVQFTSGSTAVPKGVVLSHANVWSCARAITAAIRLGPADVHGSWLPLFHDMGLFGALTGLFRGIPLHLWSPAGFVRRPARWLEQFATAGATISTMPNFGYDALLGAVTPEQAASLDLSAWRVAFNGAEAVSAGSVAAFLDRFAAAGFRPGAMVPAYGMAEVTLVATLPPSGRAPVVERVDRGVLAEHGRAVTVAAGVPGARELVGLGRAVPDMEVRVADGDRVRPDGVVGEIQMRGAMATRGYLGAAGGDDLFTADGWLRSGDLGYLRDGELFFTGRLKEMITVAGRNVYPLDVEEAARGVAGVHRGNCVAFARGGGGPEQVVLVAETTSSDREGLEQRLRERVAAVADVPGVAVHLVSPRTIPRTTSGKLRRLDMRAALAAREQVNT</sequence>